<sequence length="478" mass="51633">MATPMHTTLEGVTPEAPGSVNFHTPAPATNEEAYFAGTKATLCIRADFKLAGAEGESEQSPSSESMEDDDSPGMNQGAWKKHVWTIEEDAKLLECINAAAGKVRWSVVGKHMDGRSGKQCRERWHNHLSPDVRKSKWSAEEDRAIVEAVQLYGTRWSEIVKMFPGRTDNAIKNRWNSMLRKEDRRVKRILDEGELPPAGISEEAKRRRRLVQPCDLQPVEALRHPVPAGTAPAMGSALMQQLEEVGVAAPVVKPGGRRKRAVQARVDMDAASLLLGTISKINDECADSTPTTSVPTHGRAMGVARPEDTVRAIAYHPAVSTSVNAEETPAPADSPASDMPSVADASDASVPIATVAFPPPSSFISETAAPVSAPRAVVKVVPMPPMQLPADKENAPTEKETLESPRRFSRAFKSHSPTAPPQHVLTPSADSPCRFKASRVATKTDWENLELAGSNSTFHHDRLEAALAIQALQGLVGM</sequence>
<dbReference type="Proteomes" id="UP001515480">
    <property type="component" value="Unassembled WGS sequence"/>
</dbReference>
<evidence type="ECO:0000313" key="6">
    <source>
        <dbReference type="EMBL" id="KAL1522514.1"/>
    </source>
</evidence>
<feature type="compositionally biased region" description="Low complexity" evidence="3">
    <location>
        <begin position="329"/>
        <end position="343"/>
    </location>
</feature>
<dbReference type="Gene3D" id="1.10.10.60">
    <property type="entry name" value="Homeodomain-like"/>
    <property type="match status" value="2"/>
</dbReference>
<dbReference type="FunFam" id="1.10.10.60:FF:000010">
    <property type="entry name" value="Transcriptional activator Myb isoform A"/>
    <property type="match status" value="1"/>
</dbReference>
<dbReference type="PROSITE" id="PS51294">
    <property type="entry name" value="HTH_MYB"/>
    <property type="match status" value="2"/>
</dbReference>
<gene>
    <name evidence="6" type="ORF">AB1Y20_017501</name>
</gene>
<dbReference type="PROSITE" id="PS50090">
    <property type="entry name" value="MYB_LIKE"/>
    <property type="match status" value="2"/>
</dbReference>
<feature type="compositionally biased region" description="Basic and acidic residues" evidence="3">
    <location>
        <begin position="390"/>
        <end position="406"/>
    </location>
</feature>
<comment type="caution">
    <text evidence="6">The sequence shown here is derived from an EMBL/GenBank/DDBJ whole genome shotgun (WGS) entry which is preliminary data.</text>
</comment>
<feature type="domain" description="HTH myb-type" evidence="5">
    <location>
        <begin position="129"/>
        <end position="183"/>
    </location>
</feature>
<accession>A0AB34JLT3</accession>
<feature type="domain" description="Myb-like" evidence="4">
    <location>
        <begin position="80"/>
        <end position="128"/>
    </location>
</feature>
<dbReference type="InterPro" id="IPR001005">
    <property type="entry name" value="SANT/Myb"/>
</dbReference>
<dbReference type="InterPro" id="IPR050560">
    <property type="entry name" value="MYB_TF"/>
</dbReference>
<evidence type="ECO:0000256" key="3">
    <source>
        <dbReference type="SAM" id="MobiDB-lite"/>
    </source>
</evidence>
<name>A0AB34JLT3_PRYPA</name>
<evidence type="ECO:0000256" key="2">
    <source>
        <dbReference type="ARBA" id="ARBA00023125"/>
    </source>
</evidence>
<dbReference type="GO" id="GO:0000981">
    <property type="term" value="F:DNA-binding transcription factor activity, RNA polymerase II-specific"/>
    <property type="evidence" value="ECO:0007669"/>
    <property type="project" value="TreeGrafter"/>
</dbReference>
<evidence type="ECO:0000313" key="7">
    <source>
        <dbReference type="Proteomes" id="UP001515480"/>
    </source>
</evidence>
<evidence type="ECO:0000259" key="4">
    <source>
        <dbReference type="PROSITE" id="PS50090"/>
    </source>
</evidence>
<feature type="domain" description="Myb-like" evidence="4">
    <location>
        <begin position="129"/>
        <end position="179"/>
    </location>
</feature>
<feature type="region of interest" description="Disordered" evidence="3">
    <location>
        <begin position="387"/>
        <end position="430"/>
    </location>
</feature>
<dbReference type="SMART" id="SM00717">
    <property type="entry name" value="SANT"/>
    <property type="match status" value="2"/>
</dbReference>
<organism evidence="6 7">
    <name type="scientific">Prymnesium parvum</name>
    <name type="common">Toxic golden alga</name>
    <dbReference type="NCBI Taxonomy" id="97485"/>
    <lineage>
        <taxon>Eukaryota</taxon>
        <taxon>Haptista</taxon>
        <taxon>Haptophyta</taxon>
        <taxon>Prymnesiophyceae</taxon>
        <taxon>Prymnesiales</taxon>
        <taxon>Prymnesiaceae</taxon>
        <taxon>Prymnesium</taxon>
    </lineage>
</organism>
<reference evidence="6 7" key="1">
    <citation type="journal article" date="2024" name="Science">
        <title>Giant polyketide synthase enzymes in the biosynthesis of giant marine polyether toxins.</title>
        <authorList>
            <person name="Fallon T.R."/>
            <person name="Shende V.V."/>
            <person name="Wierzbicki I.H."/>
            <person name="Pendleton A.L."/>
            <person name="Watervoot N.F."/>
            <person name="Auber R.P."/>
            <person name="Gonzalez D.J."/>
            <person name="Wisecaver J.H."/>
            <person name="Moore B.S."/>
        </authorList>
    </citation>
    <scope>NUCLEOTIDE SEQUENCE [LARGE SCALE GENOMIC DNA]</scope>
    <source>
        <strain evidence="6 7">12B1</strain>
    </source>
</reference>
<dbReference type="PANTHER" id="PTHR45614">
    <property type="entry name" value="MYB PROTEIN-RELATED"/>
    <property type="match status" value="1"/>
</dbReference>
<dbReference type="InterPro" id="IPR017930">
    <property type="entry name" value="Myb_dom"/>
</dbReference>
<feature type="domain" description="HTH myb-type" evidence="5">
    <location>
        <begin position="80"/>
        <end position="128"/>
    </location>
</feature>
<evidence type="ECO:0000259" key="5">
    <source>
        <dbReference type="PROSITE" id="PS51294"/>
    </source>
</evidence>
<keyword evidence="7" id="KW-1185">Reference proteome</keyword>
<dbReference type="PANTHER" id="PTHR45614:SF232">
    <property type="entry name" value="TRANSCRIPTION FACTOR MYB3R-2"/>
    <property type="match status" value="1"/>
</dbReference>
<dbReference type="GO" id="GO:0000978">
    <property type="term" value="F:RNA polymerase II cis-regulatory region sequence-specific DNA binding"/>
    <property type="evidence" value="ECO:0007669"/>
    <property type="project" value="TreeGrafter"/>
</dbReference>
<dbReference type="InterPro" id="IPR009057">
    <property type="entry name" value="Homeodomain-like_sf"/>
</dbReference>
<dbReference type="GO" id="GO:0005634">
    <property type="term" value="C:nucleus"/>
    <property type="evidence" value="ECO:0007669"/>
    <property type="project" value="TreeGrafter"/>
</dbReference>
<feature type="region of interest" description="Disordered" evidence="3">
    <location>
        <begin position="53"/>
        <end position="77"/>
    </location>
</feature>
<proteinExistence type="predicted"/>
<protein>
    <submittedName>
        <fullName evidence="6">Uncharacterized protein</fullName>
    </submittedName>
</protein>
<dbReference type="SUPFAM" id="SSF46689">
    <property type="entry name" value="Homeodomain-like"/>
    <property type="match status" value="2"/>
</dbReference>
<dbReference type="Pfam" id="PF00249">
    <property type="entry name" value="Myb_DNA-binding"/>
    <property type="match status" value="2"/>
</dbReference>
<feature type="region of interest" description="Disordered" evidence="3">
    <location>
        <begin position="320"/>
        <end position="343"/>
    </location>
</feature>
<keyword evidence="1" id="KW-0677">Repeat</keyword>
<dbReference type="AlphaFoldDB" id="A0AB34JLT3"/>
<keyword evidence="2" id="KW-0238">DNA-binding</keyword>
<evidence type="ECO:0000256" key="1">
    <source>
        <dbReference type="ARBA" id="ARBA00022737"/>
    </source>
</evidence>
<dbReference type="EMBL" id="JBGBPQ010000006">
    <property type="protein sequence ID" value="KAL1522514.1"/>
    <property type="molecule type" value="Genomic_DNA"/>
</dbReference>
<feature type="region of interest" description="Disordered" evidence="3">
    <location>
        <begin position="1"/>
        <end position="25"/>
    </location>
</feature>
<dbReference type="CDD" id="cd00167">
    <property type="entry name" value="SANT"/>
    <property type="match status" value="2"/>
</dbReference>